<proteinExistence type="predicted"/>
<name>A0ACC2TFD9_9FUNG</name>
<dbReference type="Proteomes" id="UP001165960">
    <property type="component" value="Unassembled WGS sequence"/>
</dbReference>
<keyword evidence="2" id="KW-1185">Reference proteome</keyword>
<reference evidence="1" key="1">
    <citation type="submission" date="2022-04" db="EMBL/GenBank/DDBJ databases">
        <title>Genome of the entomopathogenic fungus Entomophthora muscae.</title>
        <authorList>
            <person name="Elya C."/>
            <person name="Lovett B.R."/>
            <person name="Lee E."/>
            <person name="Macias A.M."/>
            <person name="Hajek A.E."/>
            <person name="De Bivort B.L."/>
            <person name="Kasson M.T."/>
            <person name="De Fine Licht H.H."/>
            <person name="Stajich J.E."/>
        </authorList>
    </citation>
    <scope>NUCLEOTIDE SEQUENCE</scope>
    <source>
        <strain evidence="1">Berkeley</strain>
    </source>
</reference>
<evidence type="ECO:0000313" key="1">
    <source>
        <dbReference type="EMBL" id="KAJ9073263.1"/>
    </source>
</evidence>
<dbReference type="EMBL" id="QTSX02002920">
    <property type="protein sequence ID" value="KAJ9073263.1"/>
    <property type="molecule type" value="Genomic_DNA"/>
</dbReference>
<organism evidence="1 2">
    <name type="scientific">Entomophthora muscae</name>
    <dbReference type="NCBI Taxonomy" id="34485"/>
    <lineage>
        <taxon>Eukaryota</taxon>
        <taxon>Fungi</taxon>
        <taxon>Fungi incertae sedis</taxon>
        <taxon>Zoopagomycota</taxon>
        <taxon>Entomophthoromycotina</taxon>
        <taxon>Entomophthoromycetes</taxon>
        <taxon>Entomophthorales</taxon>
        <taxon>Entomophthoraceae</taxon>
        <taxon>Entomophthora</taxon>
    </lineage>
</organism>
<sequence length="201" mass="22534">MAKNLKEIHARVKENMTQAMSTYKAYTDQKRREGPMYQPGDLVMIDSWNMRLKILCHKLGPKRTFHKCLLTKNDGPMATSHVPLLMEDEPEYNLKAMIASRLLWKENSWISHQDPNNADELVQAFHHKSPQAVGPTGPQLAAMKLTLSHKNLALSAVEGGGVSPLTRVEGNVMDKDILVTIVCPKKAQQKEAASRKVPIKT</sequence>
<protein>
    <submittedName>
        <fullName evidence="1">Uncharacterized protein</fullName>
    </submittedName>
</protein>
<evidence type="ECO:0000313" key="2">
    <source>
        <dbReference type="Proteomes" id="UP001165960"/>
    </source>
</evidence>
<comment type="caution">
    <text evidence="1">The sequence shown here is derived from an EMBL/GenBank/DDBJ whole genome shotgun (WGS) entry which is preliminary data.</text>
</comment>
<accession>A0ACC2TFD9</accession>
<gene>
    <name evidence="1" type="ORF">DSO57_1018424</name>
</gene>